<evidence type="ECO:0000256" key="7">
    <source>
        <dbReference type="ARBA" id="ARBA00052328"/>
    </source>
</evidence>
<dbReference type="InterPro" id="IPR036320">
    <property type="entry name" value="Glycosyl_Trfase_fam3_N_dom_sf"/>
</dbReference>
<dbReference type="EMBL" id="JYGT01000009">
    <property type="protein sequence ID" value="KJQ74988.1"/>
    <property type="molecule type" value="Genomic_DNA"/>
</dbReference>
<keyword evidence="9" id="KW-0460">Magnesium</keyword>
<dbReference type="UniPathway" id="UPA00035">
    <property type="reaction ID" value="UER00041"/>
</dbReference>
<feature type="binding site" evidence="9">
    <location>
        <position position="224"/>
    </location>
    <ligand>
        <name>Mg(2+)</name>
        <dbReference type="ChEBI" id="CHEBI:18420"/>
        <label>2</label>
    </ligand>
</feature>
<evidence type="ECO:0000259" key="11">
    <source>
        <dbReference type="Pfam" id="PF02885"/>
    </source>
</evidence>
<feature type="binding site" evidence="9">
    <location>
        <begin position="82"/>
        <end position="83"/>
    </location>
    <ligand>
        <name>5-phospho-alpha-D-ribose 1-diphosphate</name>
        <dbReference type="ChEBI" id="CHEBI:58017"/>
    </ligand>
</feature>
<evidence type="ECO:0000256" key="9">
    <source>
        <dbReference type="HAMAP-Rule" id="MF_00211"/>
    </source>
</evidence>
<dbReference type="InterPro" id="IPR017459">
    <property type="entry name" value="Glycosyl_Trfase_fam3_N_dom"/>
</dbReference>
<dbReference type="GO" id="GO:0000162">
    <property type="term" value="P:L-tryptophan biosynthetic process"/>
    <property type="evidence" value="ECO:0007669"/>
    <property type="project" value="UniProtKB-UniRule"/>
</dbReference>
<evidence type="ECO:0000313" key="13">
    <source>
        <dbReference type="Proteomes" id="UP000033489"/>
    </source>
</evidence>
<keyword evidence="9" id="KW-0479">Metal-binding</keyword>
<organism evidence="12 13">
    <name type="scientific">Streptococcus infantis</name>
    <dbReference type="NCBI Taxonomy" id="68892"/>
    <lineage>
        <taxon>Bacteria</taxon>
        <taxon>Bacillati</taxon>
        <taxon>Bacillota</taxon>
        <taxon>Bacilli</taxon>
        <taxon>Lactobacillales</taxon>
        <taxon>Streptococcaceae</taxon>
        <taxon>Streptococcus</taxon>
    </lineage>
</organism>
<dbReference type="NCBIfam" id="TIGR01245">
    <property type="entry name" value="trpD"/>
    <property type="match status" value="1"/>
</dbReference>
<name>A0A0F2DVF4_9STRE</name>
<dbReference type="Pfam" id="PF00591">
    <property type="entry name" value="Glycos_transf_3"/>
    <property type="match status" value="1"/>
</dbReference>
<feature type="binding site" evidence="9">
    <location>
        <position position="79"/>
    </location>
    <ligand>
        <name>5-phospho-alpha-D-ribose 1-diphosphate</name>
        <dbReference type="ChEBI" id="CHEBI:58017"/>
    </ligand>
</feature>
<dbReference type="EC" id="2.4.2.18" evidence="9"/>
<protein>
    <recommendedName>
        <fullName evidence="9">Anthranilate phosphoribosyltransferase</fullName>
        <ecNumber evidence="9">2.4.2.18</ecNumber>
    </recommendedName>
</protein>
<feature type="binding site" evidence="9">
    <location>
        <begin position="89"/>
        <end position="92"/>
    </location>
    <ligand>
        <name>5-phospho-alpha-D-ribose 1-diphosphate</name>
        <dbReference type="ChEBI" id="CHEBI:58017"/>
    </ligand>
</feature>
<evidence type="ECO:0000259" key="10">
    <source>
        <dbReference type="Pfam" id="PF00591"/>
    </source>
</evidence>
<gene>
    <name evidence="9 12" type="primary">trpD</name>
    <name evidence="12" type="ORF">TZ94_01282</name>
</gene>
<feature type="binding site" evidence="9">
    <location>
        <position position="91"/>
    </location>
    <ligand>
        <name>Mg(2+)</name>
        <dbReference type="ChEBI" id="CHEBI:18420"/>
        <label>1</label>
    </ligand>
</feature>
<dbReference type="AlphaFoldDB" id="A0A0F2DVF4"/>
<feature type="binding site" evidence="9">
    <location>
        <position position="119"/>
    </location>
    <ligand>
        <name>5-phospho-alpha-D-ribose 1-diphosphate</name>
        <dbReference type="ChEBI" id="CHEBI:58017"/>
    </ligand>
</feature>
<feature type="binding site" evidence="9">
    <location>
        <position position="87"/>
    </location>
    <ligand>
        <name>5-phospho-alpha-D-ribose 1-diphosphate</name>
        <dbReference type="ChEBI" id="CHEBI:58017"/>
    </ligand>
</feature>
<keyword evidence="3 9" id="KW-0328">Glycosyltransferase</keyword>
<evidence type="ECO:0000256" key="4">
    <source>
        <dbReference type="ARBA" id="ARBA00022679"/>
    </source>
</evidence>
<comment type="caution">
    <text evidence="9">Lacks conserved residue(s) required for the propagation of feature annotation.</text>
</comment>
<dbReference type="Gene3D" id="1.20.970.10">
    <property type="entry name" value="Transferase, Pyrimidine Nucleoside Phosphorylase, Chain C"/>
    <property type="match status" value="1"/>
</dbReference>
<feature type="domain" description="Glycosyl transferase family 3" evidence="10">
    <location>
        <begin position="72"/>
        <end position="323"/>
    </location>
</feature>
<feature type="binding site" evidence="9">
    <location>
        <position position="110"/>
    </location>
    <ligand>
        <name>anthranilate</name>
        <dbReference type="ChEBI" id="CHEBI:16567"/>
        <label>1</label>
    </ligand>
</feature>
<comment type="pathway">
    <text evidence="1 9">Amino-acid biosynthesis; L-tryptophan biosynthesis; L-tryptophan from chorismate: step 2/5.</text>
</comment>
<feature type="binding site" evidence="9">
    <location>
        <position position="79"/>
    </location>
    <ligand>
        <name>anthranilate</name>
        <dbReference type="ChEBI" id="CHEBI:16567"/>
        <label>1</label>
    </ligand>
</feature>
<dbReference type="InterPro" id="IPR000312">
    <property type="entry name" value="Glycosyl_Trfase_fam3"/>
</dbReference>
<dbReference type="OrthoDB" id="9806430at2"/>
<comment type="similarity">
    <text evidence="8">In the C-terminal section; belongs to the anthranilate phosphoribosyltransferase family.</text>
</comment>
<feature type="domain" description="Glycosyl transferase family 3 N-terminal" evidence="11">
    <location>
        <begin position="2"/>
        <end position="64"/>
    </location>
</feature>
<dbReference type="SUPFAM" id="SSF47648">
    <property type="entry name" value="Nucleoside phosphorylase/phosphoribosyltransferase N-terminal domain"/>
    <property type="match status" value="1"/>
</dbReference>
<dbReference type="InterPro" id="IPR005940">
    <property type="entry name" value="Anthranilate_Pribosyl_Tfrase"/>
</dbReference>
<evidence type="ECO:0000256" key="8">
    <source>
        <dbReference type="ARBA" id="ARBA00061188"/>
    </source>
</evidence>
<feature type="binding site" evidence="9">
    <location>
        <position position="225"/>
    </location>
    <ligand>
        <name>Mg(2+)</name>
        <dbReference type="ChEBI" id="CHEBI:18420"/>
        <label>1</label>
    </ligand>
</feature>
<dbReference type="SUPFAM" id="SSF52418">
    <property type="entry name" value="Nucleoside phosphorylase/phosphoribosyltransferase catalytic domain"/>
    <property type="match status" value="1"/>
</dbReference>
<comment type="catalytic activity">
    <reaction evidence="7 9">
        <text>N-(5-phospho-beta-D-ribosyl)anthranilate + diphosphate = 5-phospho-alpha-D-ribose 1-diphosphate + anthranilate</text>
        <dbReference type="Rhea" id="RHEA:11768"/>
        <dbReference type="ChEBI" id="CHEBI:16567"/>
        <dbReference type="ChEBI" id="CHEBI:18277"/>
        <dbReference type="ChEBI" id="CHEBI:33019"/>
        <dbReference type="ChEBI" id="CHEBI:58017"/>
        <dbReference type="EC" id="2.4.2.18"/>
    </reaction>
</comment>
<reference evidence="12 13" key="1">
    <citation type="submission" date="2015-02" db="EMBL/GenBank/DDBJ databases">
        <title>Evolution of amylase-binding proteins of oral streptococcal species.</title>
        <authorList>
            <person name="Haase E.M."/>
        </authorList>
    </citation>
    <scope>NUCLEOTIDE SEQUENCE [LARGE SCALE GENOMIC DNA]</scope>
    <source>
        <strain evidence="12 13">UC921A</strain>
    </source>
</reference>
<dbReference type="GO" id="GO:0000287">
    <property type="term" value="F:magnesium ion binding"/>
    <property type="evidence" value="ECO:0007669"/>
    <property type="project" value="UniProtKB-UniRule"/>
</dbReference>
<evidence type="ECO:0000256" key="1">
    <source>
        <dbReference type="ARBA" id="ARBA00004907"/>
    </source>
</evidence>
<feature type="binding site" evidence="9">
    <location>
        <begin position="107"/>
        <end position="115"/>
    </location>
    <ligand>
        <name>5-phospho-alpha-D-ribose 1-diphosphate</name>
        <dbReference type="ChEBI" id="CHEBI:58017"/>
    </ligand>
</feature>
<dbReference type="Proteomes" id="UP000033489">
    <property type="component" value="Unassembled WGS sequence"/>
</dbReference>
<keyword evidence="2 9" id="KW-0028">Amino-acid biosynthesis</keyword>
<dbReference type="FunFam" id="3.40.1030.10:FF:000002">
    <property type="entry name" value="Anthranilate phosphoribosyltransferase"/>
    <property type="match status" value="1"/>
</dbReference>
<dbReference type="PANTHER" id="PTHR43285">
    <property type="entry name" value="ANTHRANILATE PHOSPHORIBOSYLTRANSFERASE"/>
    <property type="match status" value="1"/>
</dbReference>
<dbReference type="GO" id="GO:0005829">
    <property type="term" value="C:cytosol"/>
    <property type="evidence" value="ECO:0007669"/>
    <property type="project" value="TreeGrafter"/>
</dbReference>
<evidence type="ECO:0000256" key="5">
    <source>
        <dbReference type="ARBA" id="ARBA00022822"/>
    </source>
</evidence>
<comment type="cofactor">
    <cofactor evidence="9">
        <name>Mg(2+)</name>
        <dbReference type="ChEBI" id="CHEBI:18420"/>
    </cofactor>
    <text evidence="9">Binds 2 magnesium ions per monomer.</text>
</comment>
<feature type="binding site" evidence="9">
    <location>
        <position position="225"/>
    </location>
    <ligand>
        <name>Mg(2+)</name>
        <dbReference type="ChEBI" id="CHEBI:18420"/>
        <label>2</label>
    </ligand>
</feature>
<sequence>MKEIIEKLANFEDLSSVEMTDVIERIVTGRVTEAQIASLLLALKMKGETPEERTALAQVMRGHAQHIPTNIQDAMDNCGTGGDKSFSFNISTTAAFVLAGGGIHMAKHGNRSISSKSGSADVLQALGINIDLKPSQLGKVFDQTGIVFLFAKNMHPAMKYIMPARLELGIPTIMNLTGPLIHPMVLETQLLGISRPELLESTAQVLKNMGRKRAIVVAGPEGLDEAGLNGTTSIALLENGEITLSTFTPEDLGMERIAIEDIRGGNAHENAAILVSVLNNEPSPFLETTVLNAGLGFYANGKADSIKDGVEMARQVIASGKALEKLRLLQEYQR</sequence>
<evidence type="ECO:0000256" key="6">
    <source>
        <dbReference type="ARBA" id="ARBA00023141"/>
    </source>
</evidence>
<comment type="similarity">
    <text evidence="9">Belongs to the anthranilate phosphoribosyltransferase family.</text>
</comment>
<dbReference type="Pfam" id="PF02885">
    <property type="entry name" value="Glycos_trans_3N"/>
    <property type="match status" value="1"/>
</dbReference>
<dbReference type="GO" id="GO:0004048">
    <property type="term" value="F:anthranilate phosphoribosyltransferase activity"/>
    <property type="evidence" value="ECO:0007669"/>
    <property type="project" value="UniProtKB-UniRule"/>
</dbReference>
<comment type="caution">
    <text evidence="12">The sequence shown here is derived from an EMBL/GenBank/DDBJ whole genome shotgun (WGS) entry which is preliminary data.</text>
</comment>
<dbReference type="RefSeq" id="WP_045615267.1">
    <property type="nucleotide sequence ID" value="NZ_JYGT01000009.1"/>
</dbReference>
<dbReference type="PATRIC" id="fig|28037.216.peg.1227"/>
<dbReference type="InterPro" id="IPR035902">
    <property type="entry name" value="Nuc_phospho_transferase"/>
</dbReference>
<evidence type="ECO:0000256" key="2">
    <source>
        <dbReference type="ARBA" id="ARBA00022605"/>
    </source>
</evidence>
<feature type="binding site" evidence="9">
    <location>
        <position position="165"/>
    </location>
    <ligand>
        <name>anthranilate</name>
        <dbReference type="ChEBI" id="CHEBI:16567"/>
        <label>2</label>
    </ligand>
</feature>
<dbReference type="PANTHER" id="PTHR43285:SF2">
    <property type="entry name" value="ANTHRANILATE PHOSPHORIBOSYLTRANSFERASE"/>
    <property type="match status" value="1"/>
</dbReference>
<keyword evidence="6 9" id="KW-0057">Aromatic amino acid biosynthesis</keyword>
<accession>A0A0F2DVF4</accession>
<keyword evidence="4 9" id="KW-0808">Transferase</keyword>
<keyword evidence="5 9" id="KW-0822">Tryptophan biosynthesis</keyword>
<evidence type="ECO:0000313" key="12">
    <source>
        <dbReference type="EMBL" id="KJQ74988.1"/>
    </source>
</evidence>
<proteinExistence type="inferred from homology"/>
<evidence type="ECO:0000256" key="3">
    <source>
        <dbReference type="ARBA" id="ARBA00022676"/>
    </source>
</evidence>
<comment type="function">
    <text evidence="9">Catalyzes the transfer of the phosphoribosyl group of 5-phosphorylribose-1-pyrophosphate (PRPP) to anthranilate to yield N-(5'-phosphoribosyl)-anthranilate (PRA).</text>
</comment>
<comment type="subunit">
    <text evidence="9">Homodimer.</text>
</comment>
<dbReference type="HAMAP" id="MF_00211">
    <property type="entry name" value="TrpD"/>
    <property type="match status" value="1"/>
</dbReference>
<dbReference type="Gene3D" id="3.40.1030.10">
    <property type="entry name" value="Nucleoside phosphorylase/phosphoribosyltransferase catalytic domain"/>
    <property type="match status" value="1"/>
</dbReference>